<feature type="transmembrane region" description="Helical" evidence="1">
    <location>
        <begin position="36"/>
        <end position="55"/>
    </location>
</feature>
<keyword evidence="1" id="KW-1133">Transmembrane helix</keyword>
<dbReference type="EMBL" id="JAAECS010000014">
    <property type="protein sequence ID" value="MCJ1990635.1"/>
    <property type="molecule type" value="Genomic_DNA"/>
</dbReference>
<accession>A0ABT0AVP6</accession>
<name>A0ABT0AVP6_9LACT</name>
<comment type="caution">
    <text evidence="2">The sequence shown here is derived from an EMBL/GenBank/DDBJ whole genome shotgun (WGS) entry which is preliminary data.</text>
</comment>
<organism evidence="2 3">
    <name type="scientific">Pseudolactococcus carnosus</name>
    <dbReference type="NCBI Taxonomy" id="2749961"/>
    <lineage>
        <taxon>Bacteria</taxon>
        <taxon>Bacillati</taxon>
        <taxon>Bacillota</taxon>
        <taxon>Bacilli</taxon>
        <taxon>Lactobacillales</taxon>
        <taxon>Streptococcaceae</taxon>
        <taxon>Pseudolactococcus</taxon>
    </lineage>
</organism>
<dbReference type="RefSeq" id="WP_243990253.1">
    <property type="nucleotide sequence ID" value="NZ_JAAECR010000006.1"/>
</dbReference>
<feature type="transmembrane region" description="Helical" evidence="1">
    <location>
        <begin position="12"/>
        <end position="30"/>
    </location>
</feature>
<keyword evidence="1" id="KW-0812">Transmembrane</keyword>
<keyword evidence="1" id="KW-0472">Membrane</keyword>
<dbReference type="Proteomes" id="UP001522450">
    <property type="component" value="Unassembled WGS sequence"/>
</dbReference>
<reference evidence="2 3" key="1">
    <citation type="journal article" date="2022" name="Microbiol. Res.">
        <title>Comparative genome analysis, predicted lifestyle and antimicrobial strategies of Lactococcus carnosus and Lactococcus paracarnosus isolated from meat.</title>
        <authorList>
            <person name="Werum V."/>
            <person name="Ehrmann M."/>
            <person name="Vogel R."/>
            <person name="Hilgarth M."/>
        </authorList>
    </citation>
    <scope>NUCLEOTIDE SEQUENCE [LARGE SCALE GENOMIC DNA]</scope>
    <source>
        <strain evidence="2 3">TMW22177</strain>
    </source>
</reference>
<keyword evidence="3" id="KW-1185">Reference proteome</keyword>
<evidence type="ECO:0000313" key="3">
    <source>
        <dbReference type="Proteomes" id="UP001522450"/>
    </source>
</evidence>
<sequence length="60" mass="6082">MVITSGKVAKFAAATGMIASLVYIIYALVTNSADDLLLPILFSSSCGIALVSITGTDDAS</sequence>
<gene>
    <name evidence="2" type="ORF">GYN21_10465</name>
</gene>
<protein>
    <submittedName>
        <fullName evidence="2">Uncharacterized protein</fullName>
    </submittedName>
</protein>
<evidence type="ECO:0000256" key="1">
    <source>
        <dbReference type="SAM" id="Phobius"/>
    </source>
</evidence>
<evidence type="ECO:0000313" key="2">
    <source>
        <dbReference type="EMBL" id="MCJ1990635.1"/>
    </source>
</evidence>
<proteinExistence type="predicted"/>